<keyword evidence="4" id="KW-1185">Reference proteome</keyword>
<evidence type="ECO:0000313" key="3">
    <source>
        <dbReference type="EMBL" id="KAK5066144.1"/>
    </source>
</evidence>
<dbReference type="InterPro" id="IPR002347">
    <property type="entry name" value="SDR_fam"/>
</dbReference>
<organism evidence="3 4">
    <name type="scientific">Exophiala sideris</name>
    <dbReference type="NCBI Taxonomy" id="1016849"/>
    <lineage>
        <taxon>Eukaryota</taxon>
        <taxon>Fungi</taxon>
        <taxon>Dikarya</taxon>
        <taxon>Ascomycota</taxon>
        <taxon>Pezizomycotina</taxon>
        <taxon>Eurotiomycetes</taxon>
        <taxon>Chaetothyriomycetidae</taxon>
        <taxon>Chaetothyriales</taxon>
        <taxon>Herpotrichiellaceae</taxon>
        <taxon>Exophiala</taxon>
    </lineage>
</organism>
<comment type="caution">
    <text evidence="3">The sequence shown here is derived from an EMBL/GenBank/DDBJ whole genome shotgun (WGS) entry which is preliminary data.</text>
</comment>
<comment type="similarity">
    <text evidence="1">Belongs to the short-chain dehydrogenases/reductases (SDR) family.</text>
</comment>
<accession>A0ABR0JJH2</accession>
<dbReference type="InterPro" id="IPR036291">
    <property type="entry name" value="NAD(P)-bd_dom_sf"/>
</dbReference>
<dbReference type="PANTHER" id="PTHR43180">
    <property type="entry name" value="3-OXOACYL-(ACYL-CARRIER-PROTEIN) REDUCTASE (AFU_ORTHOLOGUE AFUA_6G11210)"/>
    <property type="match status" value="1"/>
</dbReference>
<reference evidence="3 4" key="1">
    <citation type="submission" date="2023-08" db="EMBL/GenBank/DDBJ databases">
        <title>Black Yeasts Isolated from many extreme environments.</title>
        <authorList>
            <person name="Coleine C."/>
            <person name="Stajich J.E."/>
            <person name="Selbmann L."/>
        </authorList>
    </citation>
    <scope>NUCLEOTIDE SEQUENCE [LARGE SCALE GENOMIC DNA]</scope>
    <source>
        <strain evidence="3 4">CCFEE 6328</strain>
    </source>
</reference>
<dbReference type="EMBL" id="JAVRRF010000004">
    <property type="protein sequence ID" value="KAK5066144.1"/>
    <property type="molecule type" value="Genomic_DNA"/>
</dbReference>
<evidence type="ECO:0000256" key="1">
    <source>
        <dbReference type="ARBA" id="ARBA00006484"/>
    </source>
</evidence>
<proteinExistence type="inferred from homology"/>
<dbReference type="Gene3D" id="3.40.50.720">
    <property type="entry name" value="NAD(P)-binding Rossmann-like Domain"/>
    <property type="match status" value="1"/>
</dbReference>
<evidence type="ECO:0000256" key="2">
    <source>
        <dbReference type="ARBA" id="ARBA00023002"/>
    </source>
</evidence>
<dbReference type="SUPFAM" id="SSF51735">
    <property type="entry name" value="NAD(P)-binding Rossmann-fold domains"/>
    <property type="match status" value="1"/>
</dbReference>
<dbReference type="Proteomes" id="UP001345691">
    <property type="component" value="Unassembled WGS sequence"/>
</dbReference>
<dbReference type="PRINTS" id="PR00081">
    <property type="entry name" value="GDHRDH"/>
</dbReference>
<keyword evidence="2" id="KW-0560">Oxidoreductase</keyword>
<dbReference type="PANTHER" id="PTHR43180:SF86">
    <property type="entry name" value="DEHYDROGENASE, PUTATIVE (AFU_ORTHOLOGUE AFUA_3G00290)-RELATED"/>
    <property type="match status" value="1"/>
</dbReference>
<dbReference type="Pfam" id="PF13561">
    <property type="entry name" value="adh_short_C2"/>
    <property type="match status" value="1"/>
</dbReference>
<name>A0ABR0JJH2_9EURO</name>
<sequence length="320" mass="34957">MPKFEPVLSSFGNLTDKVVVLTGGAHGVGEAVIRYLHGVGAHVFFGDIDDKACQALVDDLKAGQGSSASLQYIPLDVCKYEDNLTLFKLAYEKHGRVDHAFSIAGVTERQNWFEASLDLKSVETPPSTLVLDVNLTGLCYFARIATVYLRQGNDDHSQDKSICLLGSIASFKEQAGLFIYQPSKHGVLGLMRSTRKLLFHEYGIRINTICPSLINTGMASHIHHLWLGKGLPVNEADEVAQYVLTLASIPKSPFGNMTGLAVYVEGGKGWEFENDLYRTDSDWLGEENSKNCARIDDALGIGLSWTTNEVASIDSTVVAI</sequence>
<protein>
    <submittedName>
        <fullName evidence="3">Uncharacterized protein</fullName>
    </submittedName>
</protein>
<evidence type="ECO:0000313" key="4">
    <source>
        <dbReference type="Proteomes" id="UP001345691"/>
    </source>
</evidence>
<gene>
    <name evidence="3" type="ORF">LTR69_002662</name>
</gene>